<keyword evidence="2" id="KW-0812">Transmembrane</keyword>
<gene>
    <name evidence="3" type="ORF">D104_17275</name>
</gene>
<evidence type="ECO:0000256" key="1">
    <source>
        <dbReference type="SAM" id="Coils"/>
    </source>
</evidence>
<dbReference type="STRING" id="1208321.D104_17275"/>
<proteinExistence type="predicted"/>
<sequence>MSKWLVWTLLELSTFLLLANLTFIWLSRTLRKKINDKNDAAPDVGANNEVEDPEVKENADSYKGLAHFLDLQINFAANSIVPAKMDQHEINRLKIWGTALKAERAILLNQASEKPKPILNRFLSALLYALSAPKLQTTNIDELHQDLKEMEEELHQTTELLIMKESLSKSQYALNEDLRKNIERAKKRIKQLGVKKSEQARLEIEVSGLQEKIKNLEKAQTESAGGFAEFKLDVPTAQKQEKQSRSDSYKQISSLSNLSSRQQMVIDQLKIEIEKASKNNNSQDAVEAQKVAIAKMARMSEESQSLIAQLENELETSNLSIVSLRQDISAKDVRLAEMERQLNQSNETAIGNLQTLNANQKETLGSLRSDLDSALETMSSESLIEQDKDTKMLERLLQESETCVTLLAQELETAEDTNQELREKVANLTVDGGESTLSQSKPLIEQRERNKKLAQQTTELKEKLLDMATNKDFQALRVVYNKRSLECDRLQLAFSDLEIKYLGTLND</sequence>
<protein>
    <submittedName>
        <fullName evidence="3">Uncharacterized protein</fullName>
    </submittedName>
</protein>
<feature type="coiled-coil region" evidence="1">
    <location>
        <begin position="404"/>
        <end position="463"/>
    </location>
</feature>
<organism evidence="3 4">
    <name type="scientific">Marinomonas profundimaris</name>
    <dbReference type="NCBI Taxonomy" id="1208321"/>
    <lineage>
        <taxon>Bacteria</taxon>
        <taxon>Pseudomonadati</taxon>
        <taxon>Pseudomonadota</taxon>
        <taxon>Gammaproteobacteria</taxon>
        <taxon>Oceanospirillales</taxon>
        <taxon>Oceanospirillaceae</taxon>
        <taxon>Marinomonas</taxon>
    </lineage>
</organism>
<keyword evidence="2" id="KW-1133">Transmembrane helix</keyword>
<evidence type="ECO:0000256" key="2">
    <source>
        <dbReference type="SAM" id="Phobius"/>
    </source>
</evidence>
<evidence type="ECO:0000313" key="3">
    <source>
        <dbReference type="EMBL" id="ETI57928.1"/>
    </source>
</evidence>
<keyword evidence="4" id="KW-1185">Reference proteome</keyword>
<evidence type="ECO:0000313" key="4">
    <source>
        <dbReference type="Proteomes" id="UP000018857"/>
    </source>
</evidence>
<accession>W1RSU2</accession>
<comment type="caution">
    <text evidence="3">The sequence shown here is derived from an EMBL/GenBank/DDBJ whole genome shotgun (WGS) entry which is preliminary data.</text>
</comment>
<feature type="coiled-coil region" evidence="1">
    <location>
        <begin position="140"/>
        <end position="219"/>
    </location>
</feature>
<dbReference type="PATRIC" id="fig|1208321.3.peg.3424"/>
<feature type="coiled-coil region" evidence="1">
    <location>
        <begin position="266"/>
        <end position="348"/>
    </location>
</feature>
<keyword evidence="1" id="KW-0175">Coiled coil</keyword>
<reference evidence="3 4" key="1">
    <citation type="journal article" date="2014" name="Genome Announc.">
        <title>Draft Genome Sequence of Marinomonas sp. Strain D104, a Polycyclic Aromatic Hydrocarbon-Degrading Bacterium from the Deep-Sea Sediment of the Arctic Ocean.</title>
        <authorList>
            <person name="Dong C."/>
            <person name="Bai X."/>
            <person name="Lai Q."/>
            <person name="Xie Y."/>
            <person name="Chen X."/>
            <person name="Shao Z."/>
        </authorList>
    </citation>
    <scope>NUCLEOTIDE SEQUENCE [LARGE SCALE GENOMIC DNA]</scope>
    <source>
        <strain evidence="3 4">D104</strain>
    </source>
</reference>
<dbReference type="EMBL" id="AYOZ01000061">
    <property type="protein sequence ID" value="ETI57928.1"/>
    <property type="molecule type" value="Genomic_DNA"/>
</dbReference>
<name>W1RSU2_9GAMM</name>
<keyword evidence="2" id="KW-0472">Membrane</keyword>
<dbReference type="OrthoDB" id="6094357at2"/>
<dbReference type="Proteomes" id="UP000018857">
    <property type="component" value="Unassembled WGS sequence"/>
</dbReference>
<dbReference type="AlphaFoldDB" id="W1RSU2"/>
<feature type="transmembrane region" description="Helical" evidence="2">
    <location>
        <begin position="6"/>
        <end position="26"/>
    </location>
</feature>